<dbReference type="Gene3D" id="3.30.1490.190">
    <property type="match status" value="1"/>
</dbReference>
<keyword evidence="3" id="KW-0862">Zinc</keyword>
<dbReference type="EMBL" id="UINC01066410">
    <property type="protein sequence ID" value="SVB97096.1"/>
    <property type="molecule type" value="Genomic_DNA"/>
</dbReference>
<proteinExistence type="inferred from homology"/>
<keyword evidence="4" id="KW-0805">Transcription regulation</keyword>
<keyword evidence="2" id="KW-0678">Repressor</keyword>
<dbReference type="PANTHER" id="PTHR33202">
    <property type="entry name" value="ZINC UPTAKE REGULATION PROTEIN"/>
    <property type="match status" value="1"/>
</dbReference>
<dbReference type="AlphaFoldDB" id="A0A382IBV6"/>
<comment type="similarity">
    <text evidence="1">Belongs to the Fur family.</text>
</comment>
<name>A0A382IBV6_9ZZZZ</name>
<sequence length="171" mass="18757">MMTIQTAFVISKFLPITHDHSRCIEAALDRATAVCDLQGLRLTPIRRRVLELIWRSHAPIGAYSILEQLAQNGRKTMPPTVYRAIAFLCSASLVHRLDSLNAYIGCGDPGEAHSGQFFICHKCDSVAEIYDTATAGLLAGQAATLGFHVEKPCIEVSGLCNRCKKKQSISR</sequence>
<dbReference type="GO" id="GO:0005829">
    <property type="term" value="C:cytosol"/>
    <property type="evidence" value="ECO:0007669"/>
    <property type="project" value="TreeGrafter"/>
</dbReference>
<evidence type="ECO:0008006" key="8">
    <source>
        <dbReference type="Google" id="ProtNLM"/>
    </source>
</evidence>
<organism evidence="7">
    <name type="scientific">marine metagenome</name>
    <dbReference type="NCBI Taxonomy" id="408172"/>
    <lineage>
        <taxon>unclassified sequences</taxon>
        <taxon>metagenomes</taxon>
        <taxon>ecological metagenomes</taxon>
    </lineage>
</organism>
<reference evidence="7" key="1">
    <citation type="submission" date="2018-05" db="EMBL/GenBank/DDBJ databases">
        <authorList>
            <person name="Lanie J.A."/>
            <person name="Ng W.-L."/>
            <person name="Kazmierczak K.M."/>
            <person name="Andrzejewski T.M."/>
            <person name="Davidsen T.M."/>
            <person name="Wayne K.J."/>
            <person name="Tettelin H."/>
            <person name="Glass J.I."/>
            <person name="Rusch D."/>
            <person name="Podicherti R."/>
            <person name="Tsui H.-C.T."/>
            <person name="Winkler M.E."/>
        </authorList>
    </citation>
    <scope>NUCLEOTIDE SEQUENCE</scope>
</reference>
<dbReference type="InterPro" id="IPR043135">
    <property type="entry name" value="Fur_C"/>
</dbReference>
<evidence type="ECO:0000256" key="5">
    <source>
        <dbReference type="ARBA" id="ARBA00023125"/>
    </source>
</evidence>
<dbReference type="SUPFAM" id="SSF46785">
    <property type="entry name" value="Winged helix' DNA-binding domain"/>
    <property type="match status" value="1"/>
</dbReference>
<dbReference type="GO" id="GO:1900376">
    <property type="term" value="P:regulation of secondary metabolite biosynthetic process"/>
    <property type="evidence" value="ECO:0007669"/>
    <property type="project" value="TreeGrafter"/>
</dbReference>
<dbReference type="Gene3D" id="1.10.10.10">
    <property type="entry name" value="Winged helix-like DNA-binding domain superfamily/Winged helix DNA-binding domain"/>
    <property type="match status" value="1"/>
</dbReference>
<dbReference type="GO" id="GO:0000976">
    <property type="term" value="F:transcription cis-regulatory region binding"/>
    <property type="evidence" value="ECO:0007669"/>
    <property type="project" value="TreeGrafter"/>
</dbReference>
<evidence type="ECO:0000256" key="6">
    <source>
        <dbReference type="ARBA" id="ARBA00023163"/>
    </source>
</evidence>
<evidence type="ECO:0000256" key="1">
    <source>
        <dbReference type="ARBA" id="ARBA00007957"/>
    </source>
</evidence>
<dbReference type="InterPro" id="IPR036390">
    <property type="entry name" value="WH_DNA-bd_sf"/>
</dbReference>
<evidence type="ECO:0000256" key="4">
    <source>
        <dbReference type="ARBA" id="ARBA00023015"/>
    </source>
</evidence>
<evidence type="ECO:0000256" key="3">
    <source>
        <dbReference type="ARBA" id="ARBA00022833"/>
    </source>
</evidence>
<dbReference type="InterPro" id="IPR002481">
    <property type="entry name" value="FUR"/>
</dbReference>
<dbReference type="PANTHER" id="PTHR33202:SF6">
    <property type="entry name" value="ZINC UPTAKE REGULATION PROTEIN"/>
    <property type="match status" value="1"/>
</dbReference>
<evidence type="ECO:0000313" key="7">
    <source>
        <dbReference type="EMBL" id="SVB97096.1"/>
    </source>
</evidence>
<gene>
    <name evidence="7" type="ORF">METZ01_LOCUS249950</name>
</gene>
<dbReference type="GO" id="GO:0008270">
    <property type="term" value="F:zinc ion binding"/>
    <property type="evidence" value="ECO:0007669"/>
    <property type="project" value="TreeGrafter"/>
</dbReference>
<keyword evidence="5" id="KW-0238">DNA-binding</keyword>
<dbReference type="InterPro" id="IPR036388">
    <property type="entry name" value="WH-like_DNA-bd_sf"/>
</dbReference>
<evidence type="ECO:0000256" key="2">
    <source>
        <dbReference type="ARBA" id="ARBA00022491"/>
    </source>
</evidence>
<keyword evidence="6" id="KW-0804">Transcription</keyword>
<accession>A0A382IBV6</accession>
<dbReference type="Pfam" id="PF01475">
    <property type="entry name" value="FUR"/>
    <property type="match status" value="1"/>
</dbReference>
<dbReference type="GO" id="GO:0003700">
    <property type="term" value="F:DNA-binding transcription factor activity"/>
    <property type="evidence" value="ECO:0007669"/>
    <property type="project" value="InterPro"/>
</dbReference>
<protein>
    <recommendedName>
        <fullName evidence="8">Ferric uptake regulation protein</fullName>
    </recommendedName>
</protein>
<dbReference type="GO" id="GO:0045892">
    <property type="term" value="P:negative regulation of DNA-templated transcription"/>
    <property type="evidence" value="ECO:0007669"/>
    <property type="project" value="TreeGrafter"/>
</dbReference>